<feature type="compositionally biased region" description="Basic and acidic residues" evidence="11">
    <location>
        <begin position="551"/>
        <end position="561"/>
    </location>
</feature>
<dbReference type="CDD" id="cd00143">
    <property type="entry name" value="PP2Cc"/>
    <property type="match status" value="1"/>
</dbReference>
<dbReference type="InterPro" id="IPR036457">
    <property type="entry name" value="PPM-type-like_dom_sf"/>
</dbReference>
<dbReference type="FunCoup" id="G4TL89">
    <property type="interactions" value="840"/>
</dbReference>
<dbReference type="InterPro" id="IPR000222">
    <property type="entry name" value="PP2C_BS"/>
</dbReference>
<keyword evidence="7 10" id="KW-0904">Protein phosphatase</keyword>
<keyword evidence="5" id="KW-0479">Metal-binding</keyword>
<feature type="compositionally biased region" description="Basic and acidic residues" evidence="11">
    <location>
        <begin position="381"/>
        <end position="390"/>
    </location>
</feature>
<evidence type="ECO:0000256" key="10">
    <source>
        <dbReference type="RuleBase" id="RU003465"/>
    </source>
</evidence>
<dbReference type="EC" id="3.1.3.16" evidence="4"/>
<evidence type="ECO:0000256" key="6">
    <source>
        <dbReference type="ARBA" id="ARBA00022801"/>
    </source>
</evidence>
<evidence type="ECO:0000256" key="3">
    <source>
        <dbReference type="ARBA" id="ARBA00006702"/>
    </source>
</evidence>
<keyword evidence="6 10" id="KW-0378">Hydrolase</keyword>
<dbReference type="InParanoid" id="G4TL89"/>
<evidence type="ECO:0000256" key="2">
    <source>
        <dbReference type="ARBA" id="ARBA00001946"/>
    </source>
</evidence>
<comment type="catalytic activity">
    <reaction evidence="9">
        <text>O-phospho-L-threonyl-[protein] + H2O = L-threonyl-[protein] + phosphate</text>
        <dbReference type="Rhea" id="RHEA:47004"/>
        <dbReference type="Rhea" id="RHEA-COMP:11060"/>
        <dbReference type="Rhea" id="RHEA-COMP:11605"/>
        <dbReference type="ChEBI" id="CHEBI:15377"/>
        <dbReference type="ChEBI" id="CHEBI:30013"/>
        <dbReference type="ChEBI" id="CHEBI:43474"/>
        <dbReference type="ChEBI" id="CHEBI:61977"/>
        <dbReference type="EC" id="3.1.3.16"/>
    </reaction>
    <physiologicalReaction direction="left-to-right" evidence="9">
        <dbReference type="Rhea" id="RHEA:47005"/>
    </physiologicalReaction>
</comment>
<feature type="domain" description="PPM-type phosphatase" evidence="12">
    <location>
        <begin position="1"/>
        <end position="253"/>
    </location>
</feature>
<evidence type="ECO:0000256" key="7">
    <source>
        <dbReference type="ARBA" id="ARBA00022912"/>
    </source>
</evidence>
<evidence type="ECO:0000313" key="13">
    <source>
        <dbReference type="EMBL" id="CCA72082.1"/>
    </source>
</evidence>
<evidence type="ECO:0000256" key="1">
    <source>
        <dbReference type="ARBA" id="ARBA00001936"/>
    </source>
</evidence>
<dbReference type="GO" id="GO:0004722">
    <property type="term" value="F:protein serine/threonine phosphatase activity"/>
    <property type="evidence" value="ECO:0007669"/>
    <property type="project" value="UniProtKB-EC"/>
</dbReference>
<evidence type="ECO:0000259" key="12">
    <source>
        <dbReference type="PROSITE" id="PS51746"/>
    </source>
</evidence>
<keyword evidence="8" id="KW-0464">Manganese</keyword>
<evidence type="ECO:0000313" key="14">
    <source>
        <dbReference type="Proteomes" id="UP000007148"/>
    </source>
</evidence>
<dbReference type="Gene3D" id="3.60.40.10">
    <property type="entry name" value="PPM-type phosphatase domain"/>
    <property type="match status" value="1"/>
</dbReference>
<dbReference type="FunFam" id="3.60.40.10:FF:000016">
    <property type="entry name" value="Protein phosphatase 2C"/>
    <property type="match status" value="1"/>
</dbReference>
<feature type="compositionally biased region" description="Basic and acidic residues" evidence="11">
    <location>
        <begin position="526"/>
        <end position="543"/>
    </location>
</feature>
<dbReference type="Proteomes" id="UP000007148">
    <property type="component" value="Unassembled WGS sequence"/>
</dbReference>
<dbReference type="PROSITE" id="PS51746">
    <property type="entry name" value="PPM_2"/>
    <property type="match status" value="1"/>
</dbReference>
<accession>G4TL89</accession>
<comment type="cofactor">
    <cofactor evidence="2">
        <name>Mg(2+)</name>
        <dbReference type="ChEBI" id="CHEBI:18420"/>
    </cofactor>
</comment>
<comment type="cofactor">
    <cofactor evidence="1">
        <name>Mn(2+)</name>
        <dbReference type="ChEBI" id="CHEBI:29035"/>
    </cofactor>
</comment>
<dbReference type="STRING" id="1109443.G4TL89"/>
<keyword evidence="14" id="KW-1185">Reference proteome</keyword>
<evidence type="ECO:0000256" key="5">
    <source>
        <dbReference type="ARBA" id="ARBA00022723"/>
    </source>
</evidence>
<sequence>MEDAHTTLLKLDPSSGNSFFAVFDGHGGSTVAKYAGQHVAERLAQESAYIEGDYATALKKAFLGTDDDLRADTTFMHDPSGCTAVAALLTKDRKLYVANAGDSRSVLSIKGEVKPMSFDHKPTNKDETARIVAAGGFVEYGRVNGNLALSRAIGDFEFKSNNSLGPEKQIVTANPDIEIHELSDEDEFLILACDGIWDCLSSQQAVDMVRRLIAQKKSLQEICETTIQRCCAPDADTGAGVGCDNMTMIVVAILNGRTIDQWYDWIAERVEKNYGYATPEDLPQIFAESRILAAQNRSQYRSNAASAPGTFTLRGPAGFGALARIMAGGTGISFAPAGRGGGSNILSFSHDDDDDDYEDDDDDDAGDTGEGGLFGVNRLKVGGDGKDKTNSLKSQLSDLESGLHDDEMDHDGGAKITAVDEDEEMTDSLPRAHITLASPSEKQGMIDLGVVQVDKSSETPSETGFANDGKSWVKVSSPAHSEISSIGSPLVPLPSLAIGKAPAGAEASKRQETPPPPVPAPSAAIPEDKVPPQDTGRVPDADAHPGLTNHLLDKNEDTIKA</sequence>
<evidence type="ECO:0000256" key="8">
    <source>
        <dbReference type="ARBA" id="ARBA00023211"/>
    </source>
</evidence>
<gene>
    <name evidence="13" type="ORF">PIIN_06018</name>
</gene>
<dbReference type="SUPFAM" id="SSF81606">
    <property type="entry name" value="PP2C-like"/>
    <property type="match status" value="1"/>
</dbReference>
<dbReference type="HOGENOM" id="CLU_485801_0_0_1"/>
<comment type="caution">
    <text evidence="13">The sequence shown here is derived from an EMBL/GenBank/DDBJ whole genome shotgun (WGS) entry which is preliminary data.</text>
</comment>
<proteinExistence type="inferred from homology"/>
<name>G4TL89_SERID</name>
<dbReference type="EMBL" id="CAFZ01000147">
    <property type="protein sequence ID" value="CCA72082.1"/>
    <property type="molecule type" value="Genomic_DNA"/>
</dbReference>
<dbReference type="SMART" id="SM00332">
    <property type="entry name" value="PP2Cc"/>
    <property type="match status" value="1"/>
</dbReference>
<reference evidence="13 14" key="1">
    <citation type="journal article" date="2011" name="PLoS Pathog.">
        <title>Endophytic Life Strategies Decoded by Genome and Transcriptome Analyses of the Mutualistic Root Symbiont Piriformospora indica.</title>
        <authorList>
            <person name="Zuccaro A."/>
            <person name="Lahrmann U."/>
            <person name="Guldener U."/>
            <person name="Langen G."/>
            <person name="Pfiffi S."/>
            <person name="Biedenkopf D."/>
            <person name="Wong P."/>
            <person name="Samans B."/>
            <person name="Grimm C."/>
            <person name="Basiewicz M."/>
            <person name="Murat C."/>
            <person name="Martin F."/>
            <person name="Kogel K.H."/>
        </authorList>
    </citation>
    <scope>NUCLEOTIDE SEQUENCE [LARGE SCALE GENOMIC DNA]</scope>
    <source>
        <strain evidence="13 14">DSM 11827</strain>
    </source>
</reference>
<evidence type="ECO:0000256" key="4">
    <source>
        <dbReference type="ARBA" id="ARBA00013081"/>
    </source>
</evidence>
<dbReference type="OrthoDB" id="10264738at2759"/>
<dbReference type="Pfam" id="PF00481">
    <property type="entry name" value="PP2C"/>
    <property type="match status" value="1"/>
</dbReference>
<dbReference type="PANTHER" id="PTHR13832:SF565">
    <property type="entry name" value="AT28366P-RELATED"/>
    <property type="match status" value="1"/>
</dbReference>
<feature type="compositionally biased region" description="Acidic residues" evidence="11">
    <location>
        <begin position="351"/>
        <end position="367"/>
    </location>
</feature>
<dbReference type="AlphaFoldDB" id="G4TL89"/>
<dbReference type="InterPro" id="IPR015655">
    <property type="entry name" value="PP2C"/>
</dbReference>
<dbReference type="InterPro" id="IPR001932">
    <property type="entry name" value="PPM-type_phosphatase-like_dom"/>
</dbReference>
<protein>
    <recommendedName>
        <fullName evidence="4">protein-serine/threonine phosphatase</fullName>
        <ecNumber evidence="4">3.1.3.16</ecNumber>
    </recommendedName>
</protein>
<evidence type="ECO:0000256" key="9">
    <source>
        <dbReference type="ARBA" id="ARBA00048832"/>
    </source>
</evidence>
<dbReference type="GO" id="GO:0046872">
    <property type="term" value="F:metal ion binding"/>
    <property type="evidence" value="ECO:0007669"/>
    <property type="project" value="UniProtKB-KW"/>
</dbReference>
<comment type="similarity">
    <text evidence="3 10">Belongs to the PP2C family.</text>
</comment>
<feature type="region of interest" description="Disordered" evidence="11">
    <location>
        <begin position="345"/>
        <end position="392"/>
    </location>
</feature>
<organism evidence="13 14">
    <name type="scientific">Serendipita indica (strain DSM 11827)</name>
    <name type="common">Root endophyte fungus</name>
    <name type="synonym">Piriformospora indica</name>
    <dbReference type="NCBI Taxonomy" id="1109443"/>
    <lineage>
        <taxon>Eukaryota</taxon>
        <taxon>Fungi</taxon>
        <taxon>Dikarya</taxon>
        <taxon>Basidiomycota</taxon>
        <taxon>Agaricomycotina</taxon>
        <taxon>Agaricomycetes</taxon>
        <taxon>Sebacinales</taxon>
        <taxon>Serendipitaceae</taxon>
        <taxon>Serendipita</taxon>
    </lineage>
</organism>
<evidence type="ECO:0000256" key="11">
    <source>
        <dbReference type="SAM" id="MobiDB-lite"/>
    </source>
</evidence>
<dbReference type="PANTHER" id="PTHR13832">
    <property type="entry name" value="PROTEIN PHOSPHATASE 2C"/>
    <property type="match status" value="1"/>
</dbReference>
<dbReference type="eggNOG" id="KOG0698">
    <property type="taxonomic scope" value="Eukaryota"/>
</dbReference>
<feature type="region of interest" description="Disordered" evidence="11">
    <location>
        <begin position="501"/>
        <end position="561"/>
    </location>
</feature>
<dbReference type="PROSITE" id="PS01032">
    <property type="entry name" value="PPM_1"/>
    <property type="match status" value="1"/>
</dbReference>